<dbReference type="InterPro" id="IPR013974">
    <property type="entry name" value="SAF"/>
</dbReference>
<dbReference type="GO" id="GO:0047444">
    <property type="term" value="F:N-acylneuraminate-9-phosphate synthase activity"/>
    <property type="evidence" value="ECO:0007669"/>
    <property type="project" value="TreeGrafter"/>
</dbReference>
<dbReference type="AlphaFoldDB" id="A0A2T0WG76"/>
<organism evidence="2 3">
    <name type="scientific">Mongoliibacter ruber</name>
    <dbReference type="NCBI Taxonomy" id="1750599"/>
    <lineage>
        <taxon>Bacteria</taxon>
        <taxon>Pseudomonadati</taxon>
        <taxon>Bacteroidota</taxon>
        <taxon>Cytophagia</taxon>
        <taxon>Cytophagales</taxon>
        <taxon>Cyclobacteriaceae</taxon>
        <taxon>Mongoliibacter</taxon>
    </lineage>
</organism>
<sequence length="344" mass="38619">MNFSLKQRTKNSVFIIAEIGNNHNGSKKTAFELIDIAAESGVDAVKFQTFTGLDIVTPKVKADEYKGWNVKGYAYWFEFLDSIALPLEDHLEVFNYAINKGLIPFSTPTSSEIVGFLEKINTPLYKIASMDLTNIKLLKSVADTGKPVIISTGMGTDEEIRKAISIFSKNELAILHCISDYPTKPENANLKAVSYIKERYKVLTGLSDHSVTNVFSLGAVALGGRIIEKHITYSRKEKRKAEHHFSLEPKELKLLVESIRTLEKGLGENKLIRTPDEDLNKFKYRRSLHLNKALNKGDRISIEDISILRPNIGDAPSEFDNYIGKELVRDIGPWTGLNKDMIKG</sequence>
<keyword evidence="3" id="KW-1185">Reference proteome</keyword>
<dbReference type="OrthoDB" id="9814210at2"/>
<dbReference type="CDD" id="cd11615">
    <property type="entry name" value="SAF_NeuB_like"/>
    <property type="match status" value="1"/>
</dbReference>
<dbReference type="Pfam" id="PF08666">
    <property type="entry name" value="SAF"/>
    <property type="match status" value="1"/>
</dbReference>
<dbReference type="Proteomes" id="UP000238157">
    <property type="component" value="Unassembled WGS sequence"/>
</dbReference>
<dbReference type="PROSITE" id="PS50844">
    <property type="entry name" value="AFP_LIKE"/>
    <property type="match status" value="1"/>
</dbReference>
<dbReference type="EMBL" id="PVTR01000011">
    <property type="protein sequence ID" value="PRY85672.1"/>
    <property type="molecule type" value="Genomic_DNA"/>
</dbReference>
<dbReference type="SUPFAM" id="SSF51269">
    <property type="entry name" value="AFP III-like domain"/>
    <property type="match status" value="1"/>
</dbReference>
<dbReference type="InterPro" id="IPR013785">
    <property type="entry name" value="Aldolase_TIM"/>
</dbReference>
<dbReference type="GO" id="GO:0016051">
    <property type="term" value="P:carbohydrate biosynthetic process"/>
    <property type="evidence" value="ECO:0007669"/>
    <property type="project" value="InterPro"/>
</dbReference>
<proteinExistence type="predicted"/>
<evidence type="ECO:0000313" key="3">
    <source>
        <dbReference type="Proteomes" id="UP000238157"/>
    </source>
</evidence>
<dbReference type="InterPro" id="IPR013132">
    <property type="entry name" value="PseI/NeuA/B-like_N"/>
</dbReference>
<name>A0A2T0WG76_9BACT</name>
<dbReference type="SUPFAM" id="SSF51569">
    <property type="entry name" value="Aldolase"/>
    <property type="match status" value="1"/>
</dbReference>
<dbReference type="Gene3D" id="3.90.1210.10">
    <property type="entry name" value="Antifreeze-like/N-acetylneuraminic acid synthase C-terminal domain"/>
    <property type="match status" value="1"/>
</dbReference>
<feature type="domain" description="AFP-like" evidence="1">
    <location>
        <begin position="287"/>
        <end position="344"/>
    </location>
</feature>
<dbReference type="InterPro" id="IPR057736">
    <property type="entry name" value="SAF_PseI/NeuA/NeuB"/>
</dbReference>
<dbReference type="PANTHER" id="PTHR42966:SF1">
    <property type="entry name" value="SIALIC ACID SYNTHASE"/>
    <property type="match status" value="1"/>
</dbReference>
<evidence type="ECO:0000259" key="1">
    <source>
        <dbReference type="PROSITE" id="PS50844"/>
    </source>
</evidence>
<dbReference type="InterPro" id="IPR036732">
    <property type="entry name" value="AFP_Neu5c_C_sf"/>
</dbReference>
<dbReference type="Pfam" id="PF03102">
    <property type="entry name" value="NeuB"/>
    <property type="match status" value="1"/>
</dbReference>
<comment type="caution">
    <text evidence="2">The sequence shown here is derived from an EMBL/GenBank/DDBJ whole genome shotgun (WGS) entry which is preliminary data.</text>
</comment>
<reference evidence="2 3" key="1">
    <citation type="submission" date="2018-03" db="EMBL/GenBank/DDBJ databases">
        <title>Genomic Encyclopedia of Archaeal and Bacterial Type Strains, Phase II (KMG-II): from individual species to whole genera.</title>
        <authorList>
            <person name="Goeker M."/>
        </authorList>
    </citation>
    <scope>NUCLEOTIDE SEQUENCE [LARGE SCALE GENOMIC DNA]</scope>
    <source>
        <strain evidence="2 3">DSM 27929</strain>
    </source>
</reference>
<dbReference type="InterPro" id="IPR006190">
    <property type="entry name" value="SAF_AFP_Neu5Ac"/>
</dbReference>
<dbReference type="Gene3D" id="3.20.20.70">
    <property type="entry name" value="Aldolase class I"/>
    <property type="match status" value="1"/>
</dbReference>
<gene>
    <name evidence="2" type="ORF">CLW00_11114</name>
</gene>
<protein>
    <submittedName>
        <fullName evidence="2">N-acetylneuraminate synthase/N,N'-diacetyllegionaminate synthase</fullName>
    </submittedName>
</protein>
<accession>A0A2T0WG76</accession>
<dbReference type="RefSeq" id="WP_106134854.1">
    <property type="nucleotide sequence ID" value="NZ_PVTR01000011.1"/>
</dbReference>
<dbReference type="PANTHER" id="PTHR42966">
    <property type="entry name" value="N-ACETYLNEURAMINATE SYNTHASE"/>
    <property type="match status" value="1"/>
</dbReference>
<evidence type="ECO:0000313" key="2">
    <source>
        <dbReference type="EMBL" id="PRY85672.1"/>
    </source>
</evidence>
<dbReference type="InterPro" id="IPR051690">
    <property type="entry name" value="PseI-like"/>
</dbReference>